<dbReference type="GO" id="GO:0051301">
    <property type="term" value="P:cell division"/>
    <property type="evidence" value="ECO:0007669"/>
    <property type="project" value="UniProtKB-UniRule"/>
</dbReference>
<dbReference type="Gene3D" id="3.10.28.10">
    <property type="entry name" value="Homing endonucleases"/>
    <property type="match status" value="1"/>
</dbReference>
<evidence type="ECO:0000256" key="3">
    <source>
        <dbReference type="ARBA" id="ARBA00023306"/>
    </source>
</evidence>
<name>A0A9D2Q6E3_9FIRM</name>
<organism evidence="7 8">
    <name type="scientific">Candidatus Ruthenibacterium merdavium</name>
    <dbReference type="NCBI Taxonomy" id="2838752"/>
    <lineage>
        <taxon>Bacteria</taxon>
        <taxon>Bacillati</taxon>
        <taxon>Bacillota</taxon>
        <taxon>Clostridia</taxon>
        <taxon>Eubacteriales</taxon>
        <taxon>Oscillospiraceae</taxon>
        <taxon>Ruthenibacterium</taxon>
    </lineage>
</organism>
<dbReference type="AlphaFoldDB" id="A0A9D2Q6E3"/>
<comment type="similarity">
    <text evidence="4">Belongs to the WhiA family.</text>
</comment>
<dbReference type="InterPro" id="IPR003802">
    <property type="entry name" value="Sporulation_regulator_WhiA"/>
</dbReference>
<comment type="function">
    <text evidence="4">Involved in cell division and chromosome segregation.</text>
</comment>
<evidence type="ECO:0000259" key="5">
    <source>
        <dbReference type="Pfam" id="PF02650"/>
    </source>
</evidence>
<evidence type="ECO:0000313" key="7">
    <source>
        <dbReference type="EMBL" id="HJC73246.1"/>
    </source>
</evidence>
<dbReference type="InterPro" id="IPR039518">
    <property type="entry name" value="WhiA_LAGLIDADG_dom"/>
</dbReference>
<dbReference type="Pfam" id="PF02650">
    <property type="entry name" value="HTH_WhiA"/>
    <property type="match status" value="1"/>
</dbReference>
<proteinExistence type="inferred from homology"/>
<dbReference type="InterPro" id="IPR027434">
    <property type="entry name" value="Homing_endonucl"/>
</dbReference>
<dbReference type="InterPro" id="IPR023054">
    <property type="entry name" value="Sporulation_regulator_WhiA_C"/>
</dbReference>
<feature type="domain" description="WhiA LAGLIDADG-like" evidence="6">
    <location>
        <begin position="119"/>
        <end position="209"/>
    </location>
</feature>
<gene>
    <name evidence="4 7" type="primary">whiA</name>
    <name evidence="7" type="ORF">H9698_10720</name>
</gene>
<sequence>MSFSQTVKKEILSAEILSPCCVHAAAYGMACFARTFDERGLILHTETTAVAQLAKKLFSALGVNGKIYVRGTADSRIYEFAVKNAQDIACMLEQFGHAQKLPSLRINSKNFVCEHCVGSFTAGAFLACGTMTNPQKEYNLEFVSGRYHLVQDFGALLKGRGFSPKYALRKGNHVLYFKASEQIEDMLTYMGASGAALEIMNLKVFKDIRNKANRITNCETANIDKTVQASGAALAAIEYLKSNHALEGLPQALQEAARLREEFPDVSLKELADKFTPPLSKSGISHRMKKLEQAAQNLKERKNND</sequence>
<reference evidence="7" key="1">
    <citation type="journal article" date="2021" name="PeerJ">
        <title>Extensive microbial diversity within the chicken gut microbiome revealed by metagenomics and culture.</title>
        <authorList>
            <person name="Gilroy R."/>
            <person name="Ravi A."/>
            <person name="Getino M."/>
            <person name="Pursley I."/>
            <person name="Horton D.L."/>
            <person name="Alikhan N.F."/>
            <person name="Baker D."/>
            <person name="Gharbi K."/>
            <person name="Hall N."/>
            <person name="Watson M."/>
            <person name="Adriaenssens E.M."/>
            <person name="Foster-Nyarko E."/>
            <person name="Jarju S."/>
            <person name="Secka A."/>
            <person name="Antonio M."/>
            <person name="Oren A."/>
            <person name="Chaudhuri R.R."/>
            <person name="La Ragione R."/>
            <person name="Hildebrand F."/>
            <person name="Pallen M.J."/>
        </authorList>
    </citation>
    <scope>NUCLEOTIDE SEQUENCE</scope>
    <source>
        <strain evidence="7">5933</strain>
    </source>
</reference>
<keyword evidence="3 4" id="KW-0131">Cell cycle</keyword>
<dbReference type="Proteomes" id="UP000823918">
    <property type="component" value="Unassembled WGS sequence"/>
</dbReference>
<dbReference type="EMBL" id="DWWA01000054">
    <property type="protein sequence ID" value="HJC73246.1"/>
    <property type="molecule type" value="Genomic_DNA"/>
</dbReference>
<evidence type="ECO:0000256" key="1">
    <source>
        <dbReference type="ARBA" id="ARBA00022618"/>
    </source>
</evidence>
<dbReference type="GO" id="GO:0043937">
    <property type="term" value="P:regulation of sporulation"/>
    <property type="evidence" value="ECO:0007669"/>
    <property type="project" value="InterPro"/>
</dbReference>
<evidence type="ECO:0000256" key="4">
    <source>
        <dbReference type="HAMAP-Rule" id="MF_01420"/>
    </source>
</evidence>
<evidence type="ECO:0000313" key="8">
    <source>
        <dbReference type="Proteomes" id="UP000823918"/>
    </source>
</evidence>
<dbReference type="HAMAP" id="MF_01420">
    <property type="entry name" value="HTH_type_WhiA"/>
    <property type="match status" value="1"/>
</dbReference>
<accession>A0A9D2Q6E3</accession>
<dbReference type="Pfam" id="PF14527">
    <property type="entry name" value="LAGLIDADG_WhiA"/>
    <property type="match status" value="1"/>
</dbReference>
<comment type="caution">
    <text evidence="7">The sequence shown here is derived from an EMBL/GenBank/DDBJ whole genome shotgun (WGS) entry which is preliminary data.</text>
</comment>
<reference evidence="7" key="2">
    <citation type="submission" date="2021-04" db="EMBL/GenBank/DDBJ databases">
        <authorList>
            <person name="Gilroy R."/>
        </authorList>
    </citation>
    <scope>NUCLEOTIDE SEQUENCE</scope>
    <source>
        <strain evidence="7">5933</strain>
    </source>
</reference>
<dbReference type="PANTHER" id="PTHR37307">
    <property type="entry name" value="CELL DIVISION PROTEIN WHIA-RELATED"/>
    <property type="match status" value="1"/>
</dbReference>
<dbReference type="SUPFAM" id="SSF55608">
    <property type="entry name" value="Homing endonucleases"/>
    <property type="match status" value="1"/>
</dbReference>
<keyword evidence="1 4" id="KW-0132">Cell division</keyword>
<dbReference type="GO" id="GO:0003677">
    <property type="term" value="F:DNA binding"/>
    <property type="evidence" value="ECO:0007669"/>
    <property type="project" value="UniProtKB-UniRule"/>
</dbReference>
<dbReference type="PANTHER" id="PTHR37307:SF1">
    <property type="entry name" value="CELL DIVISION PROTEIN WHIA-RELATED"/>
    <property type="match status" value="1"/>
</dbReference>
<dbReference type="NCBIfam" id="TIGR00647">
    <property type="entry name" value="DNA_bind_WhiA"/>
    <property type="match status" value="1"/>
</dbReference>
<feature type="domain" description="Sporulation regulator WhiA C-terminal" evidence="5">
    <location>
        <begin position="212"/>
        <end position="294"/>
    </location>
</feature>
<protein>
    <recommendedName>
        <fullName evidence="4">Probable cell division protein WhiA</fullName>
    </recommendedName>
</protein>
<evidence type="ECO:0000259" key="6">
    <source>
        <dbReference type="Pfam" id="PF14527"/>
    </source>
</evidence>
<evidence type="ECO:0000256" key="2">
    <source>
        <dbReference type="ARBA" id="ARBA00023125"/>
    </source>
</evidence>
<keyword evidence="2 4" id="KW-0238">DNA-binding</keyword>